<name>A0ABP9LW81_9FLAO</name>
<dbReference type="EMBL" id="BAABHX010000001">
    <property type="protein sequence ID" value="GAA5086729.1"/>
    <property type="molecule type" value="Genomic_DNA"/>
</dbReference>
<accession>A0ABP9LW81</accession>
<sequence>MKLFLSLFLFGLSFTSFAQTKDQLIQSIIDYNVLDSDCIGIACSKSPQYENFQKLKKMISKEELLELSKHQNPVLRTYIQIELINTGHDVPKILSYELSRNDTIDTQDGCLGNFDLTSEIVYKTYRGKVLLGSITKNDDEKTIQVKIKKAIEQDSTMKILDSIMIYSDQELSNYRYLYIFENRKFDVKDLPQIEKMAFKKNNFFAFKYLISNNPEYQSKIENYLQNDFINANFESYNKAGHIEAFIKYLLETNKNEYKNIAIDKLRKDKSWKEFSHFMEGILKEHHINPENI</sequence>
<keyword evidence="1" id="KW-0732">Signal</keyword>
<feature type="chain" id="PRO_5045751724" evidence="1">
    <location>
        <begin position="19"/>
        <end position="292"/>
    </location>
</feature>
<feature type="signal peptide" evidence="1">
    <location>
        <begin position="1"/>
        <end position="18"/>
    </location>
</feature>
<protein>
    <submittedName>
        <fullName evidence="2">Uncharacterized protein</fullName>
    </submittedName>
</protein>
<comment type="caution">
    <text evidence="2">The sequence shown here is derived from an EMBL/GenBank/DDBJ whole genome shotgun (WGS) entry which is preliminary data.</text>
</comment>
<keyword evidence="3" id="KW-1185">Reference proteome</keyword>
<organism evidence="2 3">
    <name type="scientific">Chryseobacterium ginsengisoli</name>
    <dbReference type="NCBI Taxonomy" id="363853"/>
    <lineage>
        <taxon>Bacteria</taxon>
        <taxon>Pseudomonadati</taxon>
        <taxon>Bacteroidota</taxon>
        <taxon>Flavobacteriia</taxon>
        <taxon>Flavobacteriales</taxon>
        <taxon>Weeksellaceae</taxon>
        <taxon>Chryseobacterium group</taxon>
        <taxon>Chryseobacterium</taxon>
    </lineage>
</organism>
<gene>
    <name evidence="2" type="ORF">GCM10023210_08900</name>
</gene>
<evidence type="ECO:0000313" key="2">
    <source>
        <dbReference type="EMBL" id="GAA5086729.1"/>
    </source>
</evidence>
<dbReference type="RefSeq" id="WP_345200572.1">
    <property type="nucleotide sequence ID" value="NZ_BAABHX010000001.1"/>
</dbReference>
<proteinExistence type="predicted"/>
<evidence type="ECO:0000313" key="3">
    <source>
        <dbReference type="Proteomes" id="UP001500353"/>
    </source>
</evidence>
<reference evidence="3" key="1">
    <citation type="journal article" date="2019" name="Int. J. Syst. Evol. Microbiol.">
        <title>The Global Catalogue of Microorganisms (GCM) 10K type strain sequencing project: providing services to taxonomists for standard genome sequencing and annotation.</title>
        <authorList>
            <consortium name="The Broad Institute Genomics Platform"/>
            <consortium name="The Broad Institute Genome Sequencing Center for Infectious Disease"/>
            <person name="Wu L."/>
            <person name="Ma J."/>
        </authorList>
    </citation>
    <scope>NUCLEOTIDE SEQUENCE [LARGE SCALE GENOMIC DNA]</scope>
    <source>
        <strain evidence="3">JCM 18019</strain>
    </source>
</reference>
<evidence type="ECO:0000256" key="1">
    <source>
        <dbReference type="SAM" id="SignalP"/>
    </source>
</evidence>
<dbReference type="Proteomes" id="UP001500353">
    <property type="component" value="Unassembled WGS sequence"/>
</dbReference>